<keyword evidence="2" id="KW-1185">Reference proteome</keyword>
<comment type="caution">
    <text evidence="1">The sequence shown here is derived from an EMBL/GenBank/DDBJ whole genome shotgun (WGS) entry which is preliminary data.</text>
</comment>
<dbReference type="Proteomes" id="UP001164539">
    <property type="component" value="Chromosome 5"/>
</dbReference>
<name>A0ACC1Y701_MELAZ</name>
<evidence type="ECO:0000313" key="2">
    <source>
        <dbReference type="Proteomes" id="UP001164539"/>
    </source>
</evidence>
<dbReference type="EMBL" id="CM051398">
    <property type="protein sequence ID" value="KAJ4718804.1"/>
    <property type="molecule type" value="Genomic_DNA"/>
</dbReference>
<organism evidence="1 2">
    <name type="scientific">Melia azedarach</name>
    <name type="common">Chinaberry tree</name>
    <dbReference type="NCBI Taxonomy" id="155640"/>
    <lineage>
        <taxon>Eukaryota</taxon>
        <taxon>Viridiplantae</taxon>
        <taxon>Streptophyta</taxon>
        <taxon>Embryophyta</taxon>
        <taxon>Tracheophyta</taxon>
        <taxon>Spermatophyta</taxon>
        <taxon>Magnoliopsida</taxon>
        <taxon>eudicotyledons</taxon>
        <taxon>Gunneridae</taxon>
        <taxon>Pentapetalae</taxon>
        <taxon>rosids</taxon>
        <taxon>malvids</taxon>
        <taxon>Sapindales</taxon>
        <taxon>Meliaceae</taxon>
        <taxon>Melia</taxon>
    </lineage>
</organism>
<evidence type="ECO:0000313" key="1">
    <source>
        <dbReference type="EMBL" id="KAJ4718804.1"/>
    </source>
</evidence>
<sequence>MWRLKLGGGEDDPYLFSKNNFVGRQRWVYDPEAGSPEERAEVEEARQNFFKNRFKVRAGADLLWQFQFLREKKFKQTIPPVKVGDGEEITYEMATTVLKRSVHLFSALQSVHGHWPADNSGPLFYHTPVVICLYITGTLNIVFSAEHRKEMLRYIYYHQNEDGGWGLHIEGNSTLFCTVFNYICLRLLEEGPDGGENNACTRARKWILDHGGATGIPSWGKTWLSILGVFEWSGCNPIPPEFWAFPSFLPICPAKMFCYTRLTYMPMSYLYGKRFVGPITSLILELREELYAQSYDKINWSQIRHEVVKDDLYFPHSRVQNLLWDSLYNVMEPLLTIWPFKKLRERTLQKIMNHIHYEDEATCYLTIGCVEKPLCMLACWIEDPESDYFKKHLSQIREYFWMGEDGCRVQSFGSQTWDCSLTLQALLALNMTDELGPVFMKAHDFLKKSQVENNPPGDFKSMFRQISKGTWTFSIQDHGWQVSDCTAEALLCCLHFSMMPPEIVGEKLETERIFDAVHFLLSMQGKDGGISAWEPPGAPKWLEMLNPIEFLEEVVIEHPYVECTASTLKAMCSFKKLYPNHREKEVNNFIKNCIRFIEESQMPDGSWYGNWGICFIYGIWWALLGLTAAEKTYDNSLAIRKATNFLLSIQTDDGGWGESYLSCPKKKYIPLEGNRSNLVTTAWAMMSLIYTGQMDRDPTPIHRAARLLINSQQEKGDFPQQEINGVFKGNCLLHYSMYRNVFPIWALGDYRSKVLLPGNIFQNNFKKGIKASQSSHDFHLMCSSSVCTPGI</sequence>
<proteinExistence type="predicted"/>
<gene>
    <name evidence="1" type="ORF">OWV82_010440</name>
</gene>
<protein>
    <submittedName>
        <fullName evidence="1">Terpene cyclase/mutase family member</fullName>
    </submittedName>
</protein>
<reference evidence="1 2" key="1">
    <citation type="journal article" date="2023" name="Science">
        <title>Complex scaffold remodeling in plant triterpene biosynthesis.</title>
        <authorList>
            <person name="De La Pena R."/>
            <person name="Hodgson H."/>
            <person name="Liu J.C."/>
            <person name="Stephenson M.J."/>
            <person name="Martin A.C."/>
            <person name="Owen C."/>
            <person name="Harkess A."/>
            <person name="Leebens-Mack J."/>
            <person name="Jimenez L.E."/>
            <person name="Osbourn A."/>
            <person name="Sattely E.S."/>
        </authorList>
    </citation>
    <scope>NUCLEOTIDE SEQUENCE [LARGE SCALE GENOMIC DNA]</scope>
    <source>
        <strain evidence="2">cv. JPN11</strain>
        <tissue evidence="1">Leaf</tissue>
    </source>
</reference>
<accession>A0ACC1Y701</accession>